<evidence type="ECO:0000259" key="4">
    <source>
        <dbReference type="Pfam" id="PF22168"/>
    </source>
</evidence>
<gene>
    <name evidence="5" type="ORF">NCTC11535_02185</name>
</gene>
<evidence type="ECO:0000259" key="2">
    <source>
        <dbReference type="Pfam" id="PF04326"/>
    </source>
</evidence>
<dbReference type="Pfam" id="PF22168">
    <property type="entry name" value="DIP2311-like_C"/>
    <property type="match status" value="1"/>
</dbReference>
<evidence type="ECO:0000259" key="3">
    <source>
        <dbReference type="Pfam" id="PF18685"/>
    </source>
</evidence>
<dbReference type="InterPro" id="IPR040728">
    <property type="entry name" value="DUF5635"/>
</dbReference>
<proteinExistence type="predicted"/>
<dbReference type="InterPro" id="IPR054760">
    <property type="entry name" value="DIP2311-like_C"/>
</dbReference>
<dbReference type="InterPro" id="IPR036388">
    <property type="entry name" value="WH-like_DNA-bd_sf"/>
</dbReference>
<dbReference type="Pfam" id="PF04326">
    <property type="entry name" value="SLFN_AlbA_2"/>
    <property type="match status" value="1"/>
</dbReference>
<evidence type="ECO:0000256" key="1">
    <source>
        <dbReference type="SAM" id="MobiDB-lite"/>
    </source>
</evidence>
<name>A0ABY1VQR2_9ACTO</name>
<dbReference type="PANTHER" id="PTHR30595:SF6">
    <property type="entry name" value="SCHLAFEN ALBA-2 DOMAIN-CONTAINING PROTEIN"/>
    <property type="match status" value="1"/>
</dbReference>
<dbReference type="PANTHER" id="PTHR30595">
    <property type="entry name" value="GLPR-RELATED TRANSCRIPTIONAL REPRESSOR"/>
    <property type="match status" value="1"/>
</dbReference>
<organism evidence="5 6">
    <name type="scientific">Actinomyces bovis</name>
    <dbReference type="NCBI Taxonomy" id="1658"/>
    <lineage>
        <taxon>Bacteria</taxon>
        <taxon>Bacillati</taxon>
        <taxon>Actinomycetota</taxon>
        <taxon>Actinomycetes</taxon>
        <taxon>Actinomycetales</taxon>
        <taxon>Actinomycetaceae</taxon>
        <taxon>Actinomyces</taxon>
    </lineage>
</organism>
<feature type="domain" description="Transcriptional regulator DIP2311-like C-terminal" evidence="4">
    <location>
        <begin position="516"/>
        <end position="573"/>
    </location>
</feature>
<dbReference type="Gene3D" id="1.10.10.10">
    <property type="entry name" value="Winged helix-like DNA-binding domain superfamily/Winged helix DNA-binding domain"/>
    <property type="match status" value="1"/>
</dbReference>
<reference evidence="5 6" key="1">
    <citation type="submission" date="2018-06" db="EMBL/GenBank/DDBJ databases">
        <authorList>
            <consortium name="Pathogen Informatics"/>
            <person name="Doyle S."/>
        </authorList>
    </citation>
    <scope>NUCLEOTIDE SEQUENCE [LARGE SCALE GENOMIC DNA]</scope>
    <source>
        <strain evidence="5 6">NCTC11535</strain>
    </source>
</reference>
<dbReference type="InterPro" id="IPR007421">
    <property type="entry name" value="Schlafen_AlbA_2_dom"/>
</dbReference>
<dbReference type="Pfam" id="PF18685">
    <property type="entry name" value="DUF5635"/>
    <property type="match status" value="1"/>
</dbReference>
<dbReference type="Gene3D" id="6.10.10.130">
    <property type="match status" value="1"/>
</dbReference>
<dbReference type="EMBL" id="UAPQ01000012">
    <property type="protein sequence ID" value="SPT55015.1"/>
    <property type="molecule type" value="Genomic_DNA"/>
</dbReference>
<sequence>MALTGLDRRDQLRQEVSRILASEVAGVLTSHSESASIDFKEEAGRRNGTSLEPGSTENPAAATKLADEVACMANSPGGGALILGVEDGSGVILGTELNLDWLRQRIHQAIDVAPAIEEHHVGGQRLLVLYVAESREPVPDTHDRLRWRVGDSCRPVDRTEWWLHREQAQNHDSMADTSSLTIKDVTPAAMTLVRASLNAETTQTNRDLLRQIAALRSDDHLSQAARLTLTPAHATLLELTVLDVFGGSVTNRITPAPELSLLEQVNVIEQALASLNEYSAQPSERFSLTPQRKVPPSAIREAILNGVIHRDWNSPEPTEVRWITLDSALIVRSPGGFTGGIDASNVLSNRHARYPALADLFRALSLVEKQGLGVDRMYAAMIPLGHRPPSIVEESGPHVVCTLRGGDPILPVAELFKEIRPLPRQRDTRVAVIIDQLLRSAFVTATSVAQALQTDQEGAEAALRATGQCTVGSTPLIEKHNNAWLLGPIARETVRPARQSPWFAEVLPYASTTLEDCISTALAWCHAFETISTGDLMRLAGISRGTAQKALVAMTERRQLRRVGSGRSTAYRLAPEARPAS</sequence>
<evidence type="ECO:0000313" key="5">
    <source>
        <dbReference type="EMBL" id="SPT55015.1"/>
    </source>
</evidence>
<feature type="compositionally biased region" description="Polar residues" evidence="1">
    <location>
        <begin position="47"/>
        <end position="58"/>
    </location>
</feature>
<dbReference type="InterPro" id="IPR038475">
    <property type="entry name" value="RecG_C_sf"/>
</dbReference>
<dbReference type="Gene3D" id="3.30.565.60">
    <property type="match status" value="1"/>
</dbReference>
<dbReference type="Gene3D" id="1.10.10.2340">
    <property type="match status" value="1"/>
</dbReference>
<protein>
    <submittedName>
        <fullName evidence="5">Divergent AAA domain</fullName>
    </submittedName>
</protein>
<feature type="domain" description="DUF5635" evidence="3">
    <location>
        <begin position="410"/>
        <end position="494"/>
    </location>
</feature>
<feature type="domain" description="Schlafen AlbA-2" evidence="2">
    <location>
        <begin position="33"/>
        <end position="156"/>
    </location>
</feature>
<dbReference type="Proteomes" id="UP000250006">
    <property type="component" value="Unassembled WGS sequence"/>
</dbReference>
<keyword evidence="6" id="KW-1185">Reference proteome</keyword>
<comment type="caution">
    <text evidence="5">The sequence shown here is derived from an EMBL/GenBank/DDBJ whole genome shotgun (WGS) entry which is preliminary data.</text>
</comment>
<evidence type="ECO:0000313" key="6">
    <source>
        <dbReference type="Proteomes" id="UP000250006"/>
    </source>
</evidence>
<dbReference type="Gene3D" id="3.30.950.30">
    <property type="entry name" value="Schlafen, AAA domain"/>
    <property type="match status" value="1"/>
</dbReference>
<accession>A0ABY1VQR2</accession>
<dbReference type="InterPro" id="IPR038461">
    <property type="entry name" value="Schlafen_AlbA_2_dom_sf"/>
</dbReference>
<feature type="region of interest" description="Disordered" evidence="1">
    <location>
        <begin position="36"/>
        <end position="59"/>
    </location>
</feature>
<dbReference type="Pfam" id="PF13749">
    <property type="entry name" value="HATPase_c_4"/>
    <property type="match status" value="1"/>
</dbReference>